<organism evidence="1">
    <name type="scientific">Serratia fonticola</name>
    <dbReference type="NCBI Taxonomy" id="47917"/>
    <lineage>
        <taxon>Bacteria</taxon>
        <taxon>Pseudomonadati</taxon>
        <taxon>Pseudomonadota</taxon>
        <taxon>Gammaproteobacteria</taxon>
        <taxon>Enterobacterales</taxon>
        <taxon>Yersiniaceae</taxon>
        <taxon>Serratia</taxon>
    </lineage>
</organism>
<dbReference type="InterPro" id="IPR011051">
    <property type="entry name" value="RmlC_Cupin_sf"/>
</dbReference>
<reference evidence="1" key="1">
    <citation type="submission" date="2019-06" db="EMBL/GenBank/DDBJ databases">
        <authorList>
            <person name="Deangelis K."/>
            <person name="Huntemann M."/>
            <person name="Clum A."/>
            <person name="Pillay M."/>
            <person name="Palaniappan K."/>
            <person name="Varghese N."/>
            <person name="Mikhailova N."/>
            <person name="Stamatis D."/>
            <person name="Reddy T."/>
            <person name="Daum C."/>
            <person name="Shapiro N."/>
            <person name="Ivanova N."/>
            <person name="Kyrpides N."/>
            <person name="Woyke T."/>
        </authorList>
    </citation>
    <scope>NUCLEOTIDE SEQUENCE [LARGE SCALE GENOMIC DNA]</scope>
    <source>
        <strain evidence="1">128R</strain>
    </source>
</reference>
<dbReference type="Gene3D" id="2.60.120.10">
    <property type="entry name" value="Jelly Rolls"/>
    <property type="match status" value="1"/>
</dbReference>
<gene>
    <name evidence="1" type="ORF">FHU10_4759</name>
</gene>
<comment type="caution">
    <text evidence="1">The sequence shown here is derived from an EMBL/GenBank/DDBJ whole genome shotgun (WGS) entry which is preliminary data.</text>
</comment>
<evidence type="ECO:0000313" key="1">
    <source>
        <dbReference type="EMBL" id="TVZ72094.1"/>
    </source>
</evidence>
<name>A0A542BP77_SERFO</name>
<proteinExistence type="predicted"/>
<dbReference type="EMBL" id="VISQ01000001">
    <property type="protein sequence ID" value="TVZ72094.1"/>
    <property type="molecule type" value="Genomic_DNA"/>
</dbReference>
<dbReference type="SUPFAM" id="SSF51182">
    <property type="entry name" value="RmlC-like cupins"/>
    <property type="match status" value="1"/>
</dbReference>
<dbReference type="InterPro" id="IPR014710">
    <property type="entry name" value="RmlC-like_jellyroll"/>
</dbReference>
<dbReference type="AlphaFoldDB" id="A0A542BP77"/>
<accession>A0A542BP77</accession>
<evidence type="ECO:0008006" key="2">
    <source>
        <dbReference type="Google" id="ProtNLM"/>
    </source>
</evidence>
<sequence>MLVFKAESPFEDLDTGLTRRRGRMNDGSAACEVKFVAGAFGQLQKRPYPQQIRIISGEFEFTVGSDIFIVTAGETLSIPGASLFGCFCLAEGTLLEIQLSA</sequence>
<dbReference type="OrthoDB" id="9811153at2"/>
<protein>
    <recommendedName>
        <fullName evidence="2">Cupin</fullName>
    </recommendedName>
</protein>
<reference evidence="1" key="2">
    <citation type="submission" date="2019-08" db="EMBL/GenBank/DDBJ databases">
        <title>Investigation of anaerobic lignin degradation for improved lignocellulosic biofuels.</title>
        <authorList>
            <person name="Deangelis K.PhD."/>
        </authorList>
    </citation>
    <scope>NUCLEOTIDE SEQUENCE [LARGE SCALE GENOMIC DNA]</scope>
    <source>
        <strain evidence="1">128R</strain>
    </source>
</reference>